<proteinExistence type="predicted"/>
<dbReference type="AlphaFoldDB" id="A0A6A5K3Q3"/>
<evidence type="ECO:0000256" key="3">
    <source>
        <dbReference type="ARBA" id="ARBA00022989"/>
    </source>
</evidence>
<keyword evidence="3 5" id="KW-1133">Transmembrane helix</keyword>
<dbReference type="OrthoDB" id="2017497at2759"/>
<evidence type="ECO:0000256" key="1">
    <source>
        <dbReference type="ARBA" id="ARBA00004141"/>
    </source>
</evidence>
<protein>
    <recommendedName>
        <fullName evidence="6">MARVEL domain-containing protein</fullName>
    </recommendedName>
</protein>
<feature type="transmembrane region" description="Helical" evidence="5">
    <location>
        <begin position="41"/>
        <end position="64"/>
    </location>
</feature>
<accession>A0A6A5K3Q3</accession>
<dbReference type="GO" id="GO:0032126">
    <property type="term" value="C:eisosome"/>
    <property type="evidence" value="ECO:0007669"/>
    <property type="project" value="TreeGrafter"/>
</dbReference>
<evidence type="ECO:0000313" key="7">
    <source>
        <dbReference type="EMBL" id="KAF1831848.1"/>
    </source>
</evidence>
<evidence type="ECO:0000313" key="8">
    <source>
        <dbReference type="Proteomes" id="UP000800040"/>
    </source>
</evidence>
<dbReference type="GO" id="GO:0005886">
    <property type="term" value="C:plasma membrane"/>
    <property type="evidence" value="ECO:0007669"/>
    <property type="project" value="TreeGrafter"/>
</dbReference>
<keyword evidence="2 5" id="KW-0812">Transmembrane</keyword>
<dbReference type="PANTHER" id="PTHR28165">
    <property type="entry name" value="NON-CLASSICAL EXPORT PROTEIN 2-RELATED"/>
    <property type="match status" value="1"/>
</dbReference>
<dbReference type="InterPro" id="IPR052649">
    <property type="entry name" value="NCE102-like"/>
</dbReference>
<comment type="subcellular location">
    <subcellularLocation>
        <location evidence="1">Membrane</location>
        <topology evidence="1">Multi-pass membrane protein</topology>
    </subcellularLocation>
</comment>
<dbReference type="Proteomes" id="UP000800040">
    <property type="component" value="Unassembled WGS sequence"/>
</dbReference>
<evidence type="ECO:0000256" key="4">
    <source>
        <dbReference type="ARBA" id="ARBA00023136"/>
    </source>
</evidence>
<feature type="domain" description="MARVEL" evidence="6">
    <location>
        <begin position="7"/>
        <end position="172"/>
    </location>
</feature>
<feature type="transmembrane region" description="Helical" evidence="5">
    <location>
        <begin position="12"/>
        <end position="29"/>
    </location>
</feature>
<dbReference type="GO" id="GO:0070941">
    <property type="term" value="P:eisosome assembly"/>
    <property type="evidence" value="ECO:0007669"/>
    <property type="project" value="TreeGrafter"/>
</dbReference>
<name>A0A6A5K3Q3_9PLEO</name>
<dbReference type="GO" id="GO:0072659">
    <property type="term" value="P:protein localization to plasma membrane"/>
    <property type="evidence" value="ECO:0007669"/>
    <property type="project" value="TreeGrafter"/>
</dbReference>
<dbReference type="Pfam" id="PF01284">
    <property type="entry name" value="MARVEL"/>
    <property type="match status" value="1"/>
</dbReference>
<keyword evidence="4 5" id="KW-0472">Membrane</keyword>
<keyword evidence="8" id="KW-1185">Reference proteome</keyword>
<feature type="transmembrane region" description="Helical" evidence="5">
    <location>
        <begin position="162"/>
        <end position="180"/>
    </location>
</feature>
<evidence type="ECO:0000256" key="5">
    <source>
        <dbReference type="SAM" id="Phobius"/>
    </source>
</evidence>
<feature type="transmembrane region" description="Helical" evidence="5">
    <location>
        <begin position="70"/>
        <end position="92"/>
    </location>
</feature>
<dbReference type="EMBL" id="ML975353">
    <property type="protein sequence ID" value="KAF1831848.1"/>
    <property type="molecule type" value="Genomic_DNA"/>
</dbReference>
<evidence type="ECO:0000256" key="2">
    <source>
        <dbReference type="ARBA" id="ARBA00022692"/>
    </source>
</evidence>
<sequence length="186" mass="19750">MVSPIINFALRGLQALFAIVVLGLSVTLIRGHHWGSLPASLGFAAFVGGITFLAALVGLAAGWFEILGGIVGLVVDGVVALINIACGVLFAIKLGGVDCNNVDDLDNVKKLVNNEWFNGGCRKLGDGEKYCWTNVHYGGNDDGKKLADVYSGHCKEAQADTVFMFLTAVVLLVCGVMVWLRMKNGH</sequence>
<dbReference type="InterPro" id="IPR008253">
    <property type="entry name" value="Marvel"/>
</dbReference>
<gene>
    <name evidence="7" type="ORF">BDW02DRAFT_36521</name>
</gene>
<organism evidence="7 8">
    <name type="scientific">Decorospora gaudefroyi</name>
    <dbReference type="NCBI Taxonomy" id="184978"/>
    <lineage>
        <taxon>Eukaryota</taxon>
        <taxon>Fungi</taxon>
        <taxon>Dikarya</taxon>
        <taxon>Ascomycota</taxon>
        <taxon>Pezizomycotina</taxon>
        <taxon>Dothideomycetes</taxon>
        <taxon>Pleosporomycetidae</taxon>
        <taxon>Pleosporales</taxon>
        <taxon>Pleosporineae</taxon>
        <taxon>Pleosporaceae</taxon>
        <taxon>Decorospora</taxon>
    </lineage>
</organism>
<reference evidence="7" key="1">
    <citation type="submission" date="2020-01" db="EMBL/GenBank/DDBJ databases">
        <authorList>
            <consortium name="DOE Joint Genome Institute"/>
            <person name="Haridas S."/>
            <person name="Albert R."/>
            <person name="Binder M."/>
            <person name="Bloem J."/>
            <person name="Labutti K."/>
            <person name="Salamov A."/>
            <person name="Andreopoulos B."/>
            <person name="Baker S.E."/>
            <person name="Barry K."/>
            <person name="Bills G."/>
            <person name="Bluhm B.H."/>
            <person name="Cannon C."/>
            <person name="Castanera R."/>
            <person name="Culley D.E."/>
            <person name="Daum C."/>
            <person name="Ezra D."/>
            <person name="Gonzalez J.B."/>
            <person name="Henrissat B."/>
            <person name="Kuo A."/>
            <person name="Liang C."/>
            <person name="Lipzen A."/>
            <person name="Lutzoni F."/>
            <person name="Magnuson J."/>
            <person name="Mondo S."/>
            <person name="Nolan M."/>
            <person name="Ohm R."/>
            <person name="Pangilinan J."/>
            <person name="Park H.-J."/>
            <person name="Ramirez L."/>
            <person name="Alfaro M."/>
            <person name="Sun H."/>
            <person name="Tritt A."/>
            <person name="Yoshinaga Y."/>
            <person name="Zwiers L.-H."/>
            <person name="Turgeon B.G."/>
            <person name="Goodwin S.B."/>
            <person name="Spatafora J.W."/>
            <person name="Crous P.W."/>
            <person name="Grigoriev I.V."/>
        </authorList>
    </citation>
    <scope>NUCLEOTIDE SEQUENCE</scope>
    <source>
        <strain evidence="7">P77</strain>
    </source>
</reference>
<dbReference type="PANTHER" id="PTHR28165:SF2">
    <property type="entry name" value="MARVEL DOMAIN-CONTAINING PROTEIN"/>
    <property type="match status" value="1"/>
</dbReference>
<evidence type="ECO:0000259" key="6">
    <source>
        <dbReference type="Pfam" id="PF01284"/>
    </source>
</evidence>